<keyword evidence="3" id="KW-0804">Transcription</keyword>
<name>A0A378W4A8_9MYCO</name>
<dbReference type="InterPro" id="IPR020449">
    <property type="entry name" value="Tscrpt_reg_AraC-type_HTH"/>
</dbReference>
<organism evidence="5 6">
    <name type="scientific">Mycolicibacterium senegalense</name>
    <dbReference type="NCBI Taxonomy" id="1796"/>
    <lineage>
        <taxon>Bacteria</taxon>
        <taxon>Bacillati</taxon>
        <taxon>Actinomycetota</taxon>
        <taxon>Actinomycetes</taxon>
        <taxon>Mycobacteriales</taxon>
        <taxon>Mycobacteriaceae</taxon>
        <taxon>Mycolicibacterium</taxon>
    </lineage>
</organism>
<dbReference type="AlphaFoldDB" id="A0A378W4A8"/>
<reference evidence="5 6" key="1">
    <citation type="submission" date="2018-06" db="EMBL/GenBank/DDBJ databases">
        <authorList>
            <consortium name="Pathogen Informatics"/>
            <person name="Doyle S."/>
        </authorList>
    </citation>
    <scope>NUCLEOTIDE SEQUENCE [LARGE SCALE GENOMIC DNA]</scope>
    <source>
        <strain evidence="5 6">NCTC4524</strain>
    </source>
</reference>
<evidence type="ECO:0000259" key="4">
    <source>
        <dbReference type="PROSITE" id="PS01124"/>
    </source>
</evidence>
<dbReference type="EMBL" id="UGQQ01000002">
    <property type="protein sequence ID" value="SUA27875.1"/>
    <property type="molecule type" value="Genomic_DNA"/>
</dbReference>
<gene>
    <name evidence="5" type="primary">rhaS_1</name>
    <name evidence="5" type="ORF">NCTC4524_03852</name>
</gene>
<dbReference type="RefSeq" id="WP_051752376.1">
    <property type="nucleotide sequence ID" value="NZ_CP081000.1"/>
</dbReference>
<dbReference type="Pfam" id="PF12833">
    <property type="entry name" value="HTH_18"/>
    <property type="match status" value="1"/>
</dbReference>
<dbReference type="SUPFAM" id="SSF46689">
    <property type="entry name" value="Homeodomain-like"/>
    <property type="match status" value="2"/>
</dbReference>
<dbReference type="PROSITE" id="PS00041">
    <property type="entry name" value="HTH_ARAC_FAMILY_1"/>
    <property type="match status" value="1"/>
</dbReference>
<dbReference type="PROSITE" id="PS01124">
    <property type="entry name" value="HTH_ARAC_FAMILY_2"/>
    <property type="match status" value="1"/>
</dbReference>
<protein>
    <submittedName>
        <fullName evidence="5">AraC family transcriptional regulator</fullName>
    </submittedName>
</protein>
<evidence type="ECO:0000313" key="6">
    <source>
        <dbReference type="Proteomes" id="UP000254945"/>
    </source>
</evidence>
<evidence type="ECO:0000313" key="5">
    <source>
        <dbReference type="EMBL" id="SUA27875.1"/>
    </source>
</evidence>
<accession>A0A378W4A8</accession>
<dbReference type="InterPro" id="IPR018060">
    <property type="entry name" value="HTH_AraC"/>
</dbReference>
<dbReference type="PRINTS" id="PR00032">
    <property type="entry name" value="HTHARAC"/>
</dbReference>
<dbReference type="PANTHER" id="PTHR46796">
    <property type="entry name" value="HTH-TYPE TRANSCRIPTIONAL ACTIVATOR RHAS-RELATED"/>
    <property type="match status" value="1"/>
</dbReference>
<keyword evidence="2" id="KW-0238">DNA-binding</keyword>
<evidence type="ECO:0000256" key="1">
    <source>
        <dbReference type="ARBA" id="ARBA00023015"/>
    </source>
</evidence>
<dbReference type="GO" id="GO:0043565">
    <property type="term" value="F:sequence-specific DNA binding"/>
    <property type="evidence" value="ECO:0007669"/>
    <property type="project" value="InterPro"/>
</dbReference>
<evidence type="ECO:0000256" key="3">
    <source>
        <dbReference type="ARBA" id="ARBA00023163"/>
    </source>
</evidence>
<dbReference type="GO" id="GO:0003700">
    <property type="term" value="F:DNA-binding transcription factor activity"/>
    <property type="evidence" value="ECO:0007669"/>
    <property type="project" value="InterPro"/>
</dbReference>
<dbReference type="Gene3D" id="1.10.10.60">
    <property type="entry name" value="Homeodomain-like"/>
    <property type="match status" value="2"/>
</dbReference>
<dbReference type="Proteomes" id="UP000254945">
    <property type="component" value="Unassembled WGS sequence"/>
</dbReference>
<sequence length="285" mass="31653">MPTKPWDGDRAQTPRIVLERKAVSARGLSFTFATERINAPTDWCSFDRHNHLMYVYRHGAMRSMKTLLDWGPSGQTPPRAGDVWWKPAGIPCAALVQGNVAGYCEIAIPGQAIDDAALIPRVKYQDLLIHHLVEQINGVAGRRDVVARLLTDSLAETLRLVILDTCAAPRQPESRRRASLDAATRANIMAYLNDSIDAEITLDALAELADMPVRTFMQAFRTTFGTTPYQFVLEHRITRAKTLLLTTSLTIGEVAAMVGFSNATHFATAFRKRTGVSPRDYRDSN</sequence>
<dbReference type="SMART" id="SM00342">
    <property type="entry name" value="HTH_ARAC"/>
    <property type="match status" value="1"/>
</dbReference>
<dbReference type="InterPro" id="IPR009057">
    <property type="entry name" value="Homeodomain-like_sf"/>
</dbReference>
<dbReference type="InterPro" id="IPR018062">
    <property type="entry name" value="HTH_AraC-typ_CS"/>
</dbReference>
<feature type="domain" description="HTH araC/xylS-type" evidence="4">
    <location>
        <begin position="186"/>
        <end position="284"/>
    </location>
</feature>
<evidence type="ECO:0000256" key="2">
    <source>
        <dbReference type="ARBA" id="ARBA00023125"/>
    </source>
</evidence>
<proteinExistence type="predicted"/>
<dbReference type="InterPro" id="IPR050204">
    <property type="entry name" value="AraC_XylS_family_regulators"/>
</dbReference>
<dbReference type="PANTHER" id="PTHR46796:SF14">
    <property type="entry name" value="TRANSCRIPTIONAL REGULATORY PROTEIN"/>
    <property type="match status" value="1"/>
</dbReference>
<keyword evidence="1" id="KW-0805">Transcription regulation</keyword>